<dbReference type="PANTHER" id="PTHR43252">
    <property type="entry name" value="TRANSCRIPTIONAL REGULATOR YQJI"/>
    <property type="match status" value="1"/>
</dbReference>
<sequence length="178" mass="20770">MPRPRILPNIILGLLSKNGRMSGKEMIEEFKNEISEFWTISHSQLYPELQRMTDEGSIKRLLNENNTDSKVILYEITDSGHSVLSNWLEETLTEKNDKLTPLKLYFISKASSPLLKSILEQEEQLHKNKLEHLKERKSLLFSSEKSVVDQFGHFLILDQAIARETSYLNWIVRRLSKL</sequence>
<dbReference type="Gene3D" id="6.10.140.190">
    <property type="match status" value="1"/>
</dbReference>
<reference evidence="3 4" key="1">
    <citation type="submission" date="2021-02" db="EMBL/GenBank/DDBJ databases">
        <title>Complete genome sequence of Lactococcus lactis strain K_LL004.</title>
        <authorList>
            <person name="Kim H.B."/>
        </authorList>
    </citation>
    <scope>NUCLEOTIDE SEQUENCE [LARGE SCALE GENOMIC DNA]</scope>
    <source>
        <strain evidence="3 4">K_LL004</strain>
    </source>
</reference>
<feature type="domain" description="Transcription regulator PadR N-terminal" evidence="1">
    <location>
        <begin position="11"/>
        <end position="85"/>
    </location>
</feature>
<evidence type="ECO:0000259" key="1">
    <source>
        <dbReference type="Pfam" id="PF03551"/>
    </source>
</evidence>
<evidence type="ECO:0000313" key="3">
    <source>
        <dbReference type="EMBL" id="QSE77683.1"/>
    </source>
</evidence>
<dbReference type="Proteomes" id="UP000663608">
    <property type="component" value="Chromosome"/>
</dbReference>
<dbReference type="PANTHER" id="PTHR43252:SF4">
    <property type="entry name" value="TRANSCRIPTIONAL REGULATORY PROTEIN"/>
    <property type="match status" value="1"/>
</dbReference>
<organism evidence="3 4">
    <name type="scientific">Lactococcus taiwanensis</name>
    <dbReference type="NCBI Taxonomy" id="1151742"/>
    <lineage>
        <taxon>Bacteria</taxon>
        <taxon>Bacillati</taxon>
        <taxon>Bacillota</taxon>
        <taxon>Bacilli</taxon>
        <taxon>Lactobacillales</taxon>
        <taxon>Streptococcaceae</taxon>
        <taxon>Lactococcus</taxon>
    </lineage>
</organism>
<keyword evidence="4" id="KW-1185">Reference proteome</keyword>
<dbReference type="Pfam" id="PF10400">
    <property type="entry name" value="Vir_act_alpha_C"/>
    <property type="match status" value="1"/>
</dbReference>
<dbReference type="AlphaFoldDB" id="A0AA45QS65"/>
<name>A0AA45QS65_9LACT</name>
<dbReference type="InterPro" id="IPR018309">
    <property type="entry name" value="Tscrpt_reg_PadR_C"/>
</dbReference>
<protein>
    <submittedName>
        <fullName evidence="3">PadR family transcriptional regulator</fullName>
    </submittedName>
</protein>
<gene>
    <name evidence="3" type="ORF">JW886_09750</name>
</gene>
<evidence type="ECO:0000259" key="2">
    <source>
        <dbReference type="Pfam" id="PF10400"/>
    </source>
</evidence>
<dbReference type="Gene3D" id="1.10.10.10">
    <property type="entry name" value="Winged helix-like DNA-binding domain superfamily/Winged helix DNA-binding domain"/>
    <property type="match status" value="1"/>
</dbReference>
<dbReference type="InterPro" id="IPR005149">
    <property type="entry name" value="Tscrpt_reg_PadR_N"/>
</dbReference>
<accession>A0AA45QS65</accession>
<evidence type="ECO:0000313" key="4">
    <source>
        <dbReference type="Proteomes" id="UP000663608"/>
    </source>
</evidence>
<feature type="domain" description="Transcription regulator PadR C-terminal" evidence="2">
    <location>
        <begin position="102"/>
        <end position="175"/>
    </location>
</feature>
<dbReference type="KEGG" id="lti:JW886_09750"/>
<dbReference type="Pfam" id="PF03551">
    <property type="entry name" value="PadR"/>
    <property type="match status" value="1"/>
</dbReference>
<proteinExistence type="predicted"/>
<dbReference type="InterPro" id="IPR036390">
    <property type="entry name" value="WH_DNA-bd_sf"/>
</dbReference>
<dbReference type="SUPFAM" id="SSF46785">
    <property type="entry name" value="Winged helix' DNA-binding domain"/>
    <property type="match status" value="1"/>
</dbReference>
<dbReference type="InterPro" id="IPR036388">
    <property type="entry name" value="WH-like_DNA-bd_sf"/>
</dbReference>
<dbReference type="EMBL" id="CP070872">
    <property type="protein sequence ID" value="QSE77683.1"/>
    <property type="molecule type" value="Genomic_DNA"/>
</dbReference>